<name>A0A0H4T8I8_9BACT</name>
<keyword evidence="2 8" id="KW-0699">rRNA-binding</keyword>
<dbReference type="Pfam" id="PF07650">
    <property type="entry name" value="KH_2"/>
    <property type="match status" value="1"/>
</dbReference>
<dbReference type="Pfam" id="PF00189">
    <property type="entry name" value="Ribosomal_S3_C"/>
    <property type="match status" value="1"/>
</dbReference>
<organism evidence="11">
    <name type="scientific">uncultured bacterium Rifle_16ft_4_minimus_4190</name>
    <dbReference type="NCBI Taxonomy" id="1665159"/>
    <lineage>
        <taxon>Bacteria</taxon>
        <taxon>environmental samples</taxon>
    </lineage>
</organism>
<evidence type="ECO:0000256" key="5">
    <source>
        <dbReference type="ARBA" id="ARBA00023274"/>
    </source>
</evidence>
<evidence type="ECO:0000259" key="10">
    <source>
        <dbReference type="PROSITE" id="PS50823"/>
    </source>
</evidence>
<dbReference type="InterPro" id="IPR001351">
    <property type="entry name" value="Ribosomal_uS3_C"/>
</dbReference>
<dbReference type="FunFam" id="3.30.300.20:FF:000001">
    <property type="entry name" value="30S ribosomal protein S3"/>
    <property type="match status" value="1"/>
</dbReference>
<dbReference type="InterPro" id="IPR004087">
    <property type="entry name" value="KH_dom"/>
</dbReference>
<dbReference type="GO" id="GO:0003735">
    <property type="term" value="F:structural constituent of ribosome"/>
    <property type="evidence" value="ECO:0007669"/>
    <property type="project" value="InterPro"/>
</dbReference>
<protein>
    <recommendedName>
        <fullName evidence="7 8">Small ribosomal subunit protein uS3</fullName>
    </recommendedName>
</protein>
<dbReference type="PROSITE" id="PS00548">
    <property type="entry name" value="RIBOSOMAL_S3"/>
    <property type="match status" value="1"/>
</dbReference>
<evidence type="ECO:0000256" key="6">
    <source>
        <dbReference type="ARBA" id="ARBA00024998"/>
    </source>
</evidence>
<reference evidence="11" key="1">
    <citation type="journal article" date="2015" name="ISME J.">
        <title>Aquifer environment selects for microbial species cohorts in sediment and groundwater.</title>
        <authorList>
            <person name="Hug L.A."/>
            <person name="Thomas B.C."/>
            <person name="Brown C.T."/>
            <person name="Frischkorn K.R."/>
            <person name="Williams K.H."/>
            <person name="Tringe S.G."/>
            <person name="Banfield J.F."/>
        </authorList>
    </citation>
    <scope>NUCLEOTIDE SEQUENCE</scope>
</reference>
<dbReference type="EMBL" id="KT007029">
    <property type="protein sequence ID" value="AKQ04131.1"/>
    <property type="molecule type" value="Genomic_DNA"/>
</dbReference>
<keyword evidence="5 8" id="KW-0687">Ribonucleoprotein</keyword>
<dbReference type="InterPro" id="IPR005704">
    <property type="entry name" value="Ribosomal_uS3_bac-typ"/>
</dbReference>
<dbReference type="InterPro" id="IPR009019">
    <property type="entry name" value="KH_sf_prok-type"/>
</dbReference>
<sequence length="228" mass="25830">MGQKTHPIGFRLGINKSWQSSWFAKKDYASLLHEDLGIRRYIKKELYHAGISKIDIERASKRIKINIFAARPGIIIGKRGFEVDKLKESLQKKLPDKQIFLNIKEVSRPEADAQLLAENIALQLERRVSYRRAMKKAVATALKFGAKGVKIACSGRLAGNEIARREWYREGRVPFHTIRADIDYGFAEAQTTYGVIGVKAWIFNGEIMTEKNSKKQKDTQPVEGGAVV</sequence>
<comment type="similarity">
    <text evidence="1 8 9">Belongs to the universal ribosomal protein uS3 family.</text>
</comment>
<evidence type="ECO:0000256" key="8">
    <source>
        <dbReference type="HAMAP-Rule" id="MF_01309"/>
    </source>
</evidence>
<evidence type="ECO:0000256" key="7">
    <source>
        <dbReference type="ARBA" id="ARBA00035257"/>
    </source>
</evidence>
<dbReference type="GO" id="GO:0006412">
    <property type="term" value="P:translation"/>
    <property type="evidence" value="ECO:0007669"/>
    <property type="project" value="UniProtKB-UniRule"/>
</dbReference>
<dbReference type="PANTHER" id="PTHR11760:SF19">
    <property type="entry name" value="SMALL RIBOSOMAL SUBUNIT PROTEIN US3C"/>
    <property type="match status" value="1"/>
</dbReference>
<dbReference type="PANTHER" id="PTHR11760">
    <property type="entry name" value="30S/40S RIBOSOMAL PROTEIN S3"/>
    <property type="match status" value="1"/>
</dbReference>
<dbReference type="InterPro" id="IPR018280">
    <property type="entry name" value="Ribosomal_uS3_CS"/>
</dbReference>
<dbReference type="GO" id="GO:0019843">
    <property type="term" value="F:rRNA binding"/>
    <property type="evidence" value="ECO:0007669"/>
    <property type="project" value="UniProtKB-UniRule"/>
</dbReference>
<dbReference type="SUPFAM" id="SSF54814">
    <property type="entry name" value="Prokaryotic type KH domain (KH-domain type II)"/>
    <property type="match status" value="1"/>
</dbReference>
<dbReference type="HAMAP" id="MF_01309_B">
    <property type="entry name" value="Ribosomal_uS3_B"/>
    <property type="match status" value="1"/>
</dbReference>
<dbReference type="InterPro" id="IPR036419">
    <property type="entry name" value="Ribosomal_S3_C_sf"/>
</dbReference>
<dbReference type="SMART" id="SM00322">
    <property type="entry name" value="KH"/>
    <property type="match status" value="1"/>
</dbReference>
<proteinExistence type="inferred from homology"/>
<evidence type="ECO:0000256" key="1">
    <source>
        <dbReference type="ARBA" id="ARBA00010761"/>
    </source>
</evidence>
<feature type="domain" description="KH type-2" evidence="10">
    <location>
        <begin position="38"/>
        <end position="107"/>
    </location>
</feature>
<gene>
    <name evidence="8 11" type="primary">rpsC</name>
</gene>
<dbReference type="SUPFAM" id="SSF54821">
    <property type="entry name" value="Ribosomal protein S3 C-terminal domain"/>
    <property type="match status" value="1"/>
</dbReference>
<dbReference type="NCBIfam" id="TIGR01009">
    <property type="entry name" value="rpsC_bact"/>
    <property type="match status" value="1"/>
</dbReference>
<evidence type="ECO:0000256" key="3">
    <source>
        <dbReference type="ARBA" id="ARBA00022884"/>
    </source>
</evidence>
<accession>A0A0H4T8I8</accession>
<dbReference type="InterPro" id="IPR015946">
    <property type="entry name" value="KH_dom-like_a/b"/>
</dbReference>
<dbReference type="GO" id="GO:0003729">
    <property type="term" value="F:mRNA binding"/>
    <property type="evidence" value="ECO:0007669"/>
    <property type="project" value="UniProtKB-UniRule"/>
</dbReference>
<dbReference type="AlphaFoldDB" id="A0A0H4T8I8"/>
<dbReference type="Gene3D" id="3.30.1140.32">
    <property type="entry name" value="Ribosomal protein S3, C-terminal domain"/>
    <property type="match status" value="1"/>
</dbReference>
<dbReference type="CDD" id="cd02412">
    <property type="entry name" value="KH-II_30S_S3"/>
    <property type="match status" value="1"/>
</dbReference>
<dbReference type="InterPro" id="IPR057258">
    <property type="entry name" value="Ribosomal_uS3"/>
</dbReference>
<comment type="function">
    <text evidence="6 8">Binds the lower part of the 30S subunit head. Binds mRNA in the 70S ribosome, positioning it for translation.</text>
</comment>
<evidence type="ECO:0000256" key="4">
    <source>
        <dbReference type="ARBA" id="ARBA00022980"/>
    </source>
</evidence>
<dbReference type="Gene3D" id="3.30.300.20">
    <property type="match status" value="1"/>
</dbReference>
<evidence type="ECO:0000313" key="11">
    <source>
        <dbReference type="EMBL" id="AKQ04131.1"/>
    </source>
</evidence>
<dbReference type="PROSITE" id="PS50823">
    <property type="entry name" value="KH_TYPE_2"/>
    <property type="match status" value="1"/>
</dbReference>
<keyword evidence="4 8" id="KW-0689">Ribosomal protein</keyword>
<dbReference type="InterPro" id="IPR004044">
    <property type="entry name" value="KH_dom_type_2"/>
</dbReference>
<comment type="subunit">
    <text evidence="8">Part of the 30S ribosomal subunit. Forms a tight complex with proteins S10 and S14.</text>
</comment>
<evidence type="ECO:0000256" key="2">
    <source>
        <dbReference type="ARBA" id="ARBA00022730"/>
    </source>
</evidence>
<keyword evidence="3 8" id="KW-0694">RNA-binding</keyword>
<dbReference type="GO" id="GO:0022627">
    <property type="term" value="C:cytosolic small ribosomal subunit"/>
    <property type="evidence" value="ECO:0007669"/>
    <property type="project" value="TreeGrafter"/>
</dbReference>
<evidence type="ECO:0000256" key="9">
    <source>
        <dbReference type="RuleBase" id="RU003624"/>
    </source>
</evidence>